<dbReference type="Proteomes" id="UP000460287">
    <property type="component" value="Unassembled WGS sequence"/>
</dbReference>
<evidence type="ECO:0000313" key="3">
    <source>
        <dbReference type="EMBL" id="MSR91563.1"/>
    </source>
</evidence>
<keyword evidence="2" id="KW-1133">Transmembrane helix</keyword>
<gene>
    <name evidence="3" type="ORF">FYJ33_09115</name>
</gene>
<feature type="compositionally biased region" description="Polar residues" evidence="1">
    <location>
        <begin position="290"/>
        <end position="327"/>
    </location>
</feature>
<evidence type="ECO:0000256" key="2">
    <source>
        <dbReference type="SAM" id="Phobius"/>
    </source>
</evidence>
<evidence type="ECO:0000313" key="4">
    <source>
        <dbReference type="Proteomes" id="UP000460287"/>
    </source>
</evidence>
<dbReference type="AlphaFoldDB" id="A0A7X2T242"/>
<name>A0A7X2T242_9CLOT</name>
<comment type="caution">
    <text evidence="3">The sequence shown here is derived from an EMBL/GenBank/DDBJ whole genome shotgun (WGS) entry which is preliminary data.</text>
</comment>
<feature type="compositionally biased region" description="Low complexity" evidence="1">
    <location>
        <begin position="222"/>
        <end position="233"/>
    </location>
</feature>
<feature type="compositionally biased region" description="Low complexity" evidence="1">
    <location>
        <begin position="246"/>
        <end position="264"/>
    </location>
</feature>
<keyword evidence="2" id="KW-0812">Transmembrane</keyword>
<feature type="region of interest" description="Disordered" evidence="1">
    <location>
        <begin position="204"/>
        <end position="335"/>
    </location>
</feature>
<feature type="transmembrane region" description="Helical" evidence="2">
    <location>
        <begin position="165"/>
        <end position="186"/>
    </location>
</feature>
<feature type="compositionally biased region" description="Polar residues" evidence="1">
    <location>
        <begin position="234"/>
        <end position="245"/>
    </location>
</feature>
<organism evidence="3 4">
    <name type="scientific">Inconstantimicrobium porci</name>
    <dbReference type="NCBI Taxonomy" id="2652291"/>
    <lineage>
        <taxon>Bacteria</taxon>
        <taxon>Bacillati</taxon>
        <taxon>Bacillota</taxon>
        <taxon>Clostridia</taxon>
        <taxon>Eubacteriales</taxon>
        <taxon>Clostridiaceae</taxon>
        <taxon>Inconstantimicrobium</taxon>
    </lineage>
</organism>
<protein>
    <submittedName>
        <fullName evidence="3">Uncharacterized protein</fullName>
    </submittedName>
</protein>
<keyword evidence="4" id="KW-1185">Reference proteome</keyword>
<dbReference type="EMBL" id="VULX01000012">
    <property type="protein sequence ID" value="MSR91563.1"/>
    <property type="molecule type" value="Genomic_DNA"/>
</dbReference>
<keyword evidence="2" id="KW-0472">Membrane</keyword>
<evidence type="ECO:0000256" key="1">
    <source>
        <dbReference type="SAM" id="MobiDB-lite"/>
    </source>
</evidence>
<sequence>MMSVIKTAIITIIISFISGVLLDYYKNYAPRILCTIMRIKSKTYNNKNIKVYSLIIKNTSNKTLHNLNVNLQGDSDNLKIDNMRITKGLKYDIEHEGKEYDISIPFLSRDDEFKAKIFLPITGSEAKKPVITLRSPENFKEIGSYKDNSPLSEMLNSLFNHKKTIISIISILIVVYIGILGGEYYVKKADAKINTDNSNKAGVIQNTVSQPKQETKIKSAENKSPVNSKNNNKQADNTKNTSASQNTKNNGSSSESKNVGSSKSESSRSKQEESTTGDSNKNTGDEKGSNESSKNQPASGGNTEPSQNKSSEPGSGTGSNQNPGSSEKPADNSNK</sequence>
<reference evidence="3 4" key="1">
    <citation type="submission" date="2019-08" db="EMBL/GenBank/DDBJ databases">
        <title>In-depth cultivation of the pig gut microbiome towards novel bacterial diversity and tailored functional studies.</title>
        <authorList>
            <person name="Wylensek D."/>
            <person name="Hitch T.C.A."/>
            <person name="Clavel T."/>
        </authorList>
    </citation>
    <scope>NUCLEOTIDE SEQUENCE [LARGE SCALE GENOMIC DNA]</scope>
    <source>
        <strain evidence="3 4">WCA-383-APC-5B</strain>
    </source>
</reference>
<accession>A0A7X2T242</accession>
<dbReference type="RefSeq" id="WP_154531458.1">
    <property type="nucleotide sequence ID" value="NZ_JAQXTV010000010.1"/>
</dbReference>
<proteinExistence type="predicted"/>